<dbReference type="HAMAP" id="MF_02070">
    <property type="entry name" value="TagA_TarA"/>
    <property type="match status" value="1"/>
</dbReference>
<evidence type="ECO:0000256" key="1">
    <source>
        <dbReference type="ARBA" id="ARBA00022676"/>
    </source>
</evidence>
<dbReference type="NCBIfam" id="TIGR00696">
    <property type="entry name" value="wecG_tagA_cpsF"/>
    <property type="match status" value="1"/>
</dbReference>
<evidence type="ECO:0000256" key="2">
    <source>
        <dbReference type="ARBA" id="ARBA00022679"/>
    </source>
</evidence>
<comment type="catalytic activity">
    <reaction evidence="5">
        <text>UDP-N-acetyl-alpha-D-mannosamine + N-acetyl-alpha-D-glucosaminyl-di-trans,octa-cis-undecaprenyl diphosphate = N-acetyl-beta-D-mannosaminyl-(1-&gt;4)-N-acetyl-alpha-D-glucosaminyl di-trans,octa-cis-undecaprenyl diphosphate + UDP + H(+)</text>
        <dbReference type="Rhea" id="RHEA:16053"/>
        <dbReference type="ChEBI" id="CHEBI:15378"/>
        <dbReference type="ChEBI" id="CHEBI:58223"/>
        <dbReference type="ChEBI" id="CHEBI:62959"/>
        <dbReference type="ChEBI" id="CHEBI:68623"/>
        <dbReference type="ChEBI" id="CHEBI:132210"/>
        <dbReference type="EC" id="2.4.1.187"/>
    </reaction>
</comment>
<dbReference type="EMBL" id="LNNH01000012">
    <property type="protein sequence ID" value="KWW20859.1"/>
    <property type="molecule type" value="Genomic_DNA"/>
</dbReference>
<dbReference type="Proteomes" id="UP000064189">
    <property type="component" value="Unassembled WGS sequence"/>
</dbReference>
<dbReference type="AlphaFoldDB" id="A0A109MZS7"/>
<keyword evidence="2 5" id="KW-0808">Transferase</keyword>
<sequence length="247" mass="28636">MTEKFVEILSIPFVDSNMDEFVNSIIYPRIMNQEKTFVVTANPEIVEYANEHQDYKDIILSADYITPDGVGIIMASKWLNQPLEERITGFDLMNELFRIADGKGLKIYLLGAEEDVIEAAALKVKRQYPGIELVGYHHGYIDIKDERLAVSIAELEPDIILTALGFPRQEKWVSMHDPLFKKGVFMGVGGSFDVLAGKVNRAPVFWQKMRLEWLYRLIQQPSRWKRMLALPRFVFKVRRLRKKVQRS</sequence>
<dbReference type="EC" id="2.4.1.187" evidence="5"/>
<dbReference type="PANTHER" id="PTHR34136">
    <property type="match status" value="1"/>
</dbReference>
<name>A0A109MZS7_9BACI</name>
<dbReference type="GO" id="GO:0047244">
    <property type="term" value="F:N-acetylglucosaminyldiphosphoundecaprenol N-acetyl-beta-D-mannosaminyltransferase activity"/>
    <property type="evidence" value="ECO:0007669"/>
    <property type="project" value="UniProtKB-UniRule"/>
</dbReference>
<dbReference type="Pfam" id="PF03808">
    <property type="entry name" value="Glyco_tran_WecG"/>
    <property type="match status" value="1"/>
</dbReference>
<evidence type="ECO:0000313" key="7">
    <source>
        <dbReference type="Proteomes" id="UP000064189"/>
    </source>
</evidence>
<dbReference type="PANTHER" id="PTHR34136:SF1">
    <property type="entry name" value="UDP-N-ACETYL-D-MANNOSAMINURONIC ACID TRANSFERASE"/>
    <property type="match status" value="1"/>
</dbReference>
<dbReference type="InterPro" id="IPR004629">
    <property type="entry name" value="WecG_TagA_CpsF"/>
</dbReference>
<dbReference type="RefSeq" id="WP_061141217.1">
    <property type="nucleotide sequence ID" value="NZ_LNNH01000012.1"/>
</dbReference>
<comment type="function">
    <text evidence="5">Catalyzes the conversion of GlcNAc-PP-undecaprenol into ManNAc-GlcNAc-PP-undecaprenol, the first committed lipid intermediate in the de novo synthesis of teichoic acid.</text>
</comment>
<evidence type="ECO:0000256" key="5">
    <source>
        <dbReference type="HAMAP-Rule" id="MF_02070"/>
    </source>
</evidence>
<keyword evidence="4 5" id="KW-0961">Cell wall biogenesis/degradation</keyword>
<keyword evidence="1 5" id="KW-0328">Glycosyltransferase</keyword>
<keyword evidence="3 5" id="KW-0777">Teichoic acid biosynthesis</keyword>
<organism evidence="6 7">
    <name type="scientific">Peribacillus simplex</name>
    <dbReference type="NCBI Taxonomy" id="1478"/>
    <lineage>
        <taxon>Bacteria</taxon>
        <taxon>Bacillati</taxon>
        <taxon>Bacillota</taxon>
        <taxon>Bacilli</taxon>
        <taxon>Bacillales</taxon>
        <taxon>Bacillaceae</taxon>
        <taxon>Peribacillus</taxon>
    </lineage>
</organism>
<dbReference type="UniPathway" id="UPA00632"/>
<dbReference type="InterPro" id="IPR034714">
    <property type="entry name" value="TagA_TarA"/>
</dbReference>
<protein>
    <recommendedName>
        <fullName evidence="5">N-acetylglucosaminyldiphosphoundecaprenol N-acetyl-beta-D-mannosaminyltransferase</fullName>
        <ecNumber evidence="5">2.4.1.187</ecNumber>
    </recommendedName>
    <alternativeName>
        <fullName evidence="5">N-acetylmannosaminyltransferase</fullName>
    </alternativeName>
    <alternativeName>
        <fullName evidence="5">UDP-N-acetylmannosamine transferase</fullName>
    </alternativeName>
    <alternativeName>
        <fullName evidence="5">UDP-N-acetylmannosamine:N-acetylglucosaminyl pyrophosphorylundecaprenol N-acetylmannosaminyltransferase</fullName>
    </alternativeName>
</protein>
<proteinExistence type="inferred from homology"/>
<gene>
    <name evidence="6" type="ORF">AS888_14585</name>
</gene>
<comment type="caution">
    <text evidence="6">The sequence shown here is derived from an EMBL/GenBank/DDBJ whole genome shotgun (WGS) entry which is preliminary data.</text>
</comment>
<comment type="pathway">
    <text evidence="5">Cell wall biogenesis; teichoic acid biosynthesis.</text>
</comment>
<comment type="similarity">
    <text evidence="5">Belongs to the glycosyltransferase 26 family. TagA/TarA subfamily.</text>
</comment>
<evidence type="ECO:0000256" key="3">
    <source>
        <dbReference type="ARBA" id="ARBA00022944"/>
    </source>
</evidence>
<keyword evidence="7" id="KW-1185">Reference proteome</keyword>
<evidence type="ECO:0000313" key="6">
    <source>
        <dbReference type="EMBL" id="KWW20859.1"/>
    </source>
</evidence>
<dbReference type="CDD" id="cd06533">
    <property type="entry name" value="Glyco_transf_WecG_TagA"/>
    <property type="match status" value="1"/>
</dbReference>
<dbReference type="GO" id="GO:0019350">
    <property type="term" value="P:teichoic acid biosynthetic process"/>
    <property type="evidence" value="ECO:0007669"/>
    <property type="project" value="UniProtKB-UniRule"/>
</dbReference>
<reference evidence="6 7" key="1">
    <citation type="submission" date="2015-11" db="EMBL/GenBank/DDBJ databases">
        <title>Genome Sequence of Bacillus simplex strain VanAntwerpen2.</title>
        <authorList>
            <person name="Couger M.B."/>
        </authorList>
    </citation>
    <scope>NUCLEOTIDE SEQUENCE [LARGE SCALE GENOMIC DNA]</scope>
    <source>
        <strain evidence="6 7">VanAntwerpen02</strain>
    </source>
</reference>
<evidence type="ECO:0000256" key="4">
    <source>
        <dbReference type="ARBA" id="ARBA00023316"/>
    </source>
</evidence>
<dbReference type="GO" id="GO:0071555">
    <property type="term" value="P:cell wall organization"/>
    <property type="evidence" value="ECO:0007669"/>
    <property type="project" value="UniProtKB-KW"/>
</dbReference>
<accession>A0A109MZS7</accession>